<organism evidence="7 8">
    <name type="scientific">Paraburkholderia tropica</name>
    <dbReference type="NCBI Taxonomy" id="92647"/>
    <lineage>
        <taxon>Bacteria</taxon>
        <taxon>Pseudomonadati</taxon>
        <taxon>Pseudomonadota</taxon>
        <taxon>Betaproteobacteria</taxon>
        <taxon>Burkholderiales</taxon>
        <taxon>Burkholderiaceae</taxon>
        <taxon>Paraburkholderia</taxon>
    </lineage>
</organism>
<dbReference type="InterPro" id="IPR036188">
    <property type="entry name" value="FAD/NAD-bd_sf"/>
</dbReference>
<evidence type="ECO:0000259" key="6">
    <source>
        <dbReference type="Pfam" id="PF01266"/>
    </source>
</evidence>
<dbReference type="PANTHER" id="PTHR43104:SF4">
    <property type="entry name" value="L-2-HYDROXYGLUTARATE DEHYDROGENASE, MITOCHONDRIAL"/>
    <property type="match status" value="1"/>
</dbReference>
<proteinExistence type="inferred from homology"/>
<sequence length="370" mass="38587">MTDTVDCVVIGAGVVGLAVARACAQQGWETILVEAENAIGTGTSSRNSEVIHAGIYYPQGSLKARLCVQGKQQLYAYCAEKGVPHERCGKFIVATHDGQLDALRAIRAAAAANGVDDLRWLERDAALAKEPALNCVAALESPSTGIVDSHALMLALQGDFEAAGGMLAFCSPLAGGVAKAGEPILLKVGGDEPMELLAKRVINCAGLYAQQVASAIEGVPRESIPAGRYAKGNYYSLAGAAPFSRLIYPIPEAGGLGVHLTIDLGHQARFGPDVEWIDSIDYTVDPRRAASFYAAIRTYWPALPDGALQPGYAGIRPKLADGAYGGDFVIQGADEHGVSGLVNLYGIESPGLTASLAIADEVIARLRAAA</sequence>
<dbReference type="RefSeq" id="WP_074983331.1">
    <property type="nucleotide sequence ID" value="NZ_CADFGN010000006.1"/>
</dbReference>
<comment type="cofactor">
    <cofactor evidence="1">
        <name>FAD</name>
        <dbReference type="ChEBI" id="CHEBI:57692"/>
    </cofactor>
</comment>
<evidence type="ECO:0000256" key="1">
    <source>
        <dbReference type="ARBA" id="ARBA00001974"/>
    </source>
</evidence>
<dbReference type="Gene3D" id="3.50.50.60">
    <property type="entry name" value="FAD/NAD(P)-binding domain"/>
    <property type="match status" value="1"/>
</dbReference>
<keyword evidence="3" id="KW-0274">FAD</keyword>
<keyword evidence="4" id="KW-0560">Oxidoreductase</keyword>
<evidence type="ECO:0000313" key="8">
    <source>
        <dbReference type="Proteomes" id="UP000183529"/>
    </source>
</evidence>
<gene>
    <name evidence="7" type="ORF">SAMN05216550_106296</name>
</gene>
<name>A0AAQ1GFC1_9BURK</name>
<dbReference type="Proteomes" id="UP000183529">
    <property type="component" value="Unassembled WGS sequence"/>
</dbReference>
<dbReference type="GO" id="GO:0047545">
    <property type="term" value="F:(S)-2-hydroxyglutarate dehydrogenase activity"/>
    <property type="evidence" value="ECO:0007669"/>
    <property type="project" value="TreeGrafter"/>
</dbReference>
<evidence type="ECO:0000256" key="3">
    <source>
        <dbReference type="ARBA" id="ARBA00022827"/>
    </source>
</evidence>
<comment type="similarity">
    <text evidence="5">Belongs to the L2HGDH family.</text>
</comment>
<evidence type="ECO:0000256" key="2">
    <source>
        <dbReference type="ARBA" id="ARBA00022630"/>
    </source>
</evidence>
<reference evidence="7 8" key="1">
    <citation type="submission" date="2016-10" db="EMBL/GenBank/DDBJ databases">
        <authorList>
            <person name="Varghese N."/>
            <person name="Submissions S."/>
        </authorList>
    </citation>
    <scope>NUCLEOTIDE SEQUENCE [LARGE SCALE GENOMIC DNA]</scope>
    <source>
        <strain evidence="7 8">LMG 22274</strain>
    </source>
</reference>
<dbReference type="EMBL" id="FNZM01000006">
    <property type="protein sequence ID" value="SEJ61910.1"/>
    <property type="molecule type" value="Genomic_DNA"/>
</dbReference>
<dbReference type="InterPro" id="IPR006076">
    <property type="entry name" value="FAD-dep_OxRdtase"/>
</dbReference>
<protein>
    <submittedName>
        <fullName evidence="7">L-2-hydroxyglutarate oxidase LhgO</fullName>
    </submittedName>
</protein>
<evidence type="ECO:0000256" key="4">
    <source>
        <dbReference type="ARBA" id="ARBA00023002"/>
    </source>
</evidence>
<dbReference type="PANTHER" id="PTHR43104">
    <property type="entry name" value="L-2-HYDROXYGLUTARATE DEHYDROGENASE, MITOCHONDRIAL"/>
    <property type="match status" value="1"/>
</dbReference>
<dbReference type="Gene3D" id="3.30.9.10">
    <property type="entry name" value="D-Amino Acid Oxidase, subunit A, domain 2"/>
    <property type="match status" value="1"/>
</dbReference>
<accession>A0AAQ1GFC1</accession>
<evidence type="ECO:0000256" key="5">
    <source>
        <dbReference type="ARBA" id="ARBA00037941"/>
    </source>
</evidence>
<dbReference type="Pfam" id="PF01266">
    <property type="entry name" value="DAO"/>
    <property type="match status" value="1"/>
</dbReference>
<dbReference type="SUPFAM" id="SSF51905">
    <property type="entry name" value="FAD/NAD(P)-binding domain"/>
    <property type="match status" value="1"/>
</dbReference>
<evidence type="ECO:0000313" key="7">
    <source>
        <dbReference type="EMBL" id="SEJ61910.1"/>
    </source>
</evidence>
<comment type="caution">
    <text evidence="7">The sequence shown here is derived from an EMBL/GenBank/DDBJ whole genome shotgun (WGS) entry which is preliminary data.</text>
</comment>
<dbReference type="AlphaFoldDB" id="A0AAQ1GFC1"/>
<feature type="domain" description="FAD dependent oxidoreductase" evidence="6">
    <location>
        <begin position="6"/>
        <end position="363"/>
    </location>
</feature>
<keyword evidence="2" id="KW-0285">Flavoprotein</keyword>